<reference evidence="2 3" key="1">
    <citation type="submission" date="2020-08" db="EMBL/GenBank/DDBJ databases">
        <title>Genomic Encyclopedia of Type Strains, Phase IV (KMG-IV): sequencing the most valuable type-strain genomes for metagenomic binning, comparative biology and taxonomic classification.</title>
        <authorList>
            <person name="Goeker M."/>
        </authorList>
    </citation>
    <scope>NUCLEOTIDE SEQUENCE [LARGE SCALE GENOMIC DNA]</scope>
    <source>
        <strain evidence="2 3">DSM 4737</strain>
    </source>
</reference>
<proteinExistence type="predicted"/>
<dbReference type="Proteomes" id="UP000545037">
    <property type="component" value="Unassembled WGS sequence"/>
</dbReference>
<gene>
    <name evidence="2" type="ORF">GGR13_001484</name>
</gene>
<feature type="compositionally biased region" description="Low complexity" evidence="1">
    <location>
        <begin position="44"/>
        <end position="66"/>
    </location>
</feature>
<dbReference type="AlphaFoldDB" id="A0A7W9FE49"/>
<evidence type="ECO:0000256" key="1">
    <source>
        <dbReference type="SAM" id="MobiDB-lite"/>
    </source>
</evidence>
<dbReference type="PROSITE" id="PS51257">
    <property type="entry name" value="PROKAR_LIPOPROTEIN"/>
    <property type="match status" value="1"/>
</dbReference>
<comment type="caution">
    <text evidence="2">The sequence shown here is derived from an EMBL/GenBank/DDBJ whole genome shotgun (WGS) entry which is preliminary data.</text>
</comment>
<evidence type="ECO:0000313" key="2">
    <source>
        <dbReference type="EMBL" id="MBB5745900.1"/>
    </source>
</evidence>
<dbReference type="RefSeq" id="WP_183212848.1">
    <property type="nucleotide sequence ID" value="NZ_JACHOR010000002.1"/>
</dbReference>
<sequence>MRVLASILIIGTLAGCAPDPSTPTSPLQWQRRQEAIEQREAERQTQCAQPARAADARCAARPGARS</sequence>
<dbReference type="EMBL" id="JACHOR010000002">
    <property type="protein sequence ID" value="MBB5745900.1"/>
    <property type="molecule type" value="Genomic_DNA"/>
</dbReference>
<evidence type="ECO:0008006" key="4">
    <source>
        <dbReference type="Google" id="ProtNLM"/>
    </source>
</evidence>
<accession>A0A7W9FE49</accession>
<protein>
    <recommendedName>
        <fullName evidence="4">Lipoprotein</fullName>
    </recommendedName>
</protein>
<keyword evidence="3" id="KW-1185">Reference proteome</keyword>
<organism evidence="2 3">
    <name type="scientific">Brevundimonas variabilis</name>
    <dbReference type="NCBI Taxonomy" id="74312"/>
    <lineage>
        <taxon>Bacteria</taxon>
        <taxon>Pseudomonadati</taxon>
        <taxon>Pseudomonadota</taxon>
        <taxon>Alphaproteobacteria</taxon>
        <taxon>Caulobacterales</taxon>
        <taxon>Caulobacteraceae</taxon>
        <taxon>Brevundimonas</taxon>
    </lineage>
</organism>
<evidence type="ECO:0000313" key="3">
    <source>
        <dbReference type="Proteomes" id="UP000545037"/>
    </source>
</evidence>
<name>A0A7W9FE49_9CAUL</name>
<feature type="region of interest" description="Disordered" evidence="1">
    <location>
        <begin position="43"/>
        <end position="66"/>
    </location>
</feature>